<dbReference type="Gene3D" id="3.40.190.10">
    <property type="entry name" value="Periplasmic binding protein-like II"/>
    <property type="match status" value="2"/>
</dbReference>
<dbReference type="GO" id="GO:0042597">
    <property type="term" value="C:periplasmic space"/>
    <property type="evidence" value="ECO:0007669"/>
    <property type="project" value="UniProtKB-SubCell"/>
</dbReference>
<dbReference type="EMBL" id="MFNF01000061">
    <property type="protein sequence ID" value="OGG99030.1"/>
    <property type="molecule type" value="Genomic_DNA"/>
</dbReference>
<reference evidence="4 5" key="1">
    <citation type="journal article" date="2016" name="Nat. Commun.">
        <title>Thousands of microbial genomes shed light on interconnected biogeochemical processes in an aquifer system.</title>
        <authorList>
            <person name="Anantharaman K."/>
            <person name="Brown C.T."/>
            <person name="Hug L.A."/>
            <person name="Sharon I."/>
            <person name="Castelle C.J."/>
            <person name="Probst A.J."/>
            <person name="Thomas B.C."/>
            <person name="Singh A."/>
            <person name="Wilkins M.J."/>
            <person name="Karaoz U."/>
            <person name="Brodie E.L."/>
            <person name="Williams K.H."/>
            <person name="Hubbard S.S."/>
            <person name="Banfield J.F."/>
        </authorList>
    </citation>
    <scope>NUCLEOTIDE SEQUENCE [LARGE SCALE GENOMIC DNA]</scope>
</reference>
<gene>
    <name evidence="4" type="ORF">A2557_09695</name>
</gene>
<evidence type="ECO:0008006" key="6">
    <source>
        <dbReference type="Google" id="ProtNLM"/>
    </source>
</evidence>
<dbReference type="PANTHER" id="PTHR30024">
    <property type="entry name" value="ALIPHATIC SULFONATES-BINDING PROTEIN-RELATED"/>
    <property type="match status" value="1"/>
</dbReference>
<evidence type="ECO:0000313" key="5">
    <source>
        <dbReference type="Proteomes" id="UP000177583"/>
    </source>
</evidence>
<evidence type="ECO:0000256" key="2">
    <source>
        <dbReference type="ARBA" id="ARBA00010742"/>
    </source>
</evidence>
<dbReference type="AlphaFoldDB" id="A0A1F6GLT2"/>
<dbReference type="SUPFAM" id="SSF53850">
    <property type="entry name" value="Periplasmic binding protein-like II"/>
    <property type="match status" value="1"/>
</dbReference>
<name>A0A1F6GLT2_9PROT</name>
<dbReference type="Pfam" id="PF13379">
    <property type="entry name" value="NMT1_2"/>
    <property type="match status" value="1"/>
</dbReference>
<comment type="subcellular location">
    <subcellularLocation>
        <location evidence="1">Periplasm</location>
    </subcellularLocation>
</comment>
<sequence length="333" mass="36765">MRSRLTLGLLGGLFVLLITDLFGVGNLQRLIETVLPPPSGRKPNLLVGTNPWPGYAPFYLARRLGLYQGKGVDFVEYPSTSMTLKALRNGAIQAAALTLDETLQLYELGTQFKVVLVLDYSAGADAILARPPLASLADLKNKKIAFENSTLGGYFLTRTLERSRMHPDDFELVPLEVDEHLQAYLQEKVDGVVTMEPYKTALERAGAKKIFSSKDLPQEIIDVLVVREDWLAGDVRALKFLAEGWFEALRQLQEAPEQMAPLLGEQLNLNPKEALEAVAGVQLLDQKANLALFVGSPSPFDQSARVTNDFLLSHQLLSRKVSLEGLADPILLR</sequence>
<protein>
    <recommendedName>
        <fullName evidence="6">SsuA/THI5-like domain-containing protein</fullName>
    </recommendedName>
</protein>
<keyword evidence="3" id="KW-0732">Signal</keyword>
<evidence type="ECO:0000313" key="4">
    <source>
        <dbReference type="EMBL" id="OGG99030.1"/>
    </source>
</evidence>
<accession>A0A1F6GLT2</accession>
<comment type="similarity">
    <text evidence="2">Belongs to the bacterial solute-binding protein SsuA/TauA family.</text>
</comment>
<organism evidence="4 5">
    <name type="scientific">Candidatus Lambdaproteobacteria bacterium RIFOXYD2_FULL_56_26</name>
    <dbReference type="NCBI Taxonomy" id="1817773"/>
    <lineage>
        <taxon>Bacteria</taxon>
        <taxon>Pseudomonadati</taxon>
        <taxon>Pseudomonadota</taxon>
        <taxon>Candidatus Lambdaproteobacteria</taxon>
    </lineage>
</organism>
<evidence type="ECO:0000256" key="3">
    <source>
        <dbReference type="ARBA" id="ARBA00022729"/>
    </source>
</evidence>
<dbReference type="PANTHER" id="PTHR30024:SF47">
    <property type="entry name" value="TAURINE-BINDING PERIPLASMIC PROTEIN"/>
    <property type="match status" value="1"/>
</dbReference>
<proteinExistence type="inferred from homology"/>
<dbReference type="Proteomes" id="UP000177583">
    <property type="component" value="Unassembled WGS sequence"/>
</dbReference>
<comment type="caution">
    <text evidence="4">The sequence shown here is derived from an EMBL/GenBank/DDBJ whole genome shotgun (WGS) entry which is preliminary data.</text>
</comment>
<evidence type="ECO:0000256" key="1">
    <source>
        <dbReference type="ARBA" id="ARBA00004418"/>
    </source>
</evidence>